<evidence type="ECO:0000259" key="5">
    <source>
        <dbReference type="PROSITE" id="PS51387"/>
    </source>
</evidence>
<evidence type="ECO:0000313" key="6">
    <source>
        <dbReference type="EMBL" id="KAK6344941.1"/>
    </source>
</evidence>
<dbReference type="InterPro" id="IPR016167">
    <property type="entry name" value="FAD-bd_PCMH_sub1"/>
</dbReference>
<evidence type="ECO:0000256" key="2">
    <source>
        <dbReference type="ARBA" id="ARBA00022630"/>
    </source>
</evidence>
<dbReference type="InterPro" id="IPR006094">
    <property type="entry name" value="Oxid_FAD_bind_N"/>
</dbReference>
<evidence type="ECO:0000256" key="4">
    <source>
        <dbReference type="ARBA" id="ARBA00023002"/>
    </source>
</evidence>
<dbReference type="GO" id="GO:0071949">
    <property type="term" value="F:FAD binding"/>
    <property type="evidence" value="ECO:0007669"/>
    <property type="project" value="InterPro"/>
</dbReference>
<dbReference type="PANTHER" id="PTHR42973:SF53">
    <property type="entry name" value="FAD-BINDING PCMH-TYPE DOMAIN-CONTAINING PROTEIN-RELATED"/>
    <property type="match status" value="1"/>
</dbReference>
<dbReference type="PROSITE" id="PS51387">
    <property type="entry name" value="FAD_PCMH"/>
    <property type="match status" value="1"/>
</dbReference>
<dbReference type="Gene3D" id="3.30.465.10">
    <property type="match status" value="1"/>
</dbReference>
<keyword evidence="2" id="KW-0285">Flavoprotein</keyword>
<keyword evidence="3" id="KW-0274">FAD</keyword>
<protein>
    <recommendedName>
        <fullName evidence="5">FAD-binding PCMH-type domain-containing protein</fullName>
    </recommendedName>
</protein>
<name>A0AAN8N614_9PEZI</name>
<dbReference type="InterPro" id="IPR012951">
    <property type="entry name" value="BBE"/>
</dbReference>
<dbReference type="SUPFAM" id="SSF56176">
    <property type="entry name" value="FAD-binding/transporter-associated domain-like"/>
    <property type="match status" value="1"/>
</dbReference>
<reference evidence="6 7" key="1">
    <citation type="submission" date="2019-10" db="EMBL/GenBank/DDBJ databases">
        <authorList>
            <person name="Palmer J.M."/>
        </authorList>
    </citation>
    <scope>NUCLEOTIDE SEQUENCE [LARGE SCALE GENOMIC DNA]</scope>
    <source>
        <strain evidence="6 7">TWF718</strain>
    </source>
</reference>
<dbReference type="InterPro" id="IPR036318">
    <property type="entry name" value="FAD-bd_PCMH-like_sf"/>
</dbReference>
<dbReference type="Gene3D" id="3.30.43.10">
    <property type="entry name" value="Uridine Diphospho-n-acetylenolpyruvylglucosamine Reductase, domain 2"/>
    <property type="match status" value="1"/>
</dbReference>
<organism evidence="6 7">
    <name type="scientific">Orbilia javanica</name>
    <dbReference type="NCBI Taxonomy" id="47235"/>
    <lineage>
        <taxon>Eukaryota</taxon>
        <taxon>Fungi</taxon>
        <taxon>Dikarya</taxon>
        <taxon>Ascomycota</taxon>
        <taxon>Pezizomycotina</taxon>
        <taxon>Orbiliomycetes</taxon>
        <taxon>Orbiliales</taxon>
        <taxon>Orbiliaceae</taxon>
        <taxon>Orbilia</taxon>
    </lineage>
</organism>
<keyword evidence="7" id="KW-1185">Reference proteome</keyword>
<dbReference type="EMBL" id="JAVHNR010000004">
    <property type="protein sequence ID" value="KAK6344941.1"/>
    <property type="molecule type" value="Genomic_DNA"/>
</dbReference>
<dbReference type="AlphaFoldDB" id="A0AAN8N614"/>
<dbReference type="InterPro" id="IPR050416">
    <property type="entry name" value="FAD-linked_Oxidoreductase"/>
</dbReference>
<accession>A0AAN8N614</accession>
<evidence type="ECO:0000256" key="3">
    <source>
        <dbReference type="ARBA" id="ARBA00022827"/>
    </source>
</evidence>
<dbReference type="Pfam" id="PF08031">
    <property type="entry name" value="BBE"/>
    <property type="match status" value="1"/>
</dbReference>
<comment type="similarity">
    <text evidence="1">Belongs to the oxygen-dependent FAD-linked oxidoreductase family.</text>
</comment>
<dbReference type="InterPro" id="IPR016166">
    <property type="entry name" value="FAD-bd_PCMH"/>
</dbReference>
<sequence>MQTALAYGSIVPGPILGNSLGSAGTTGFSRAEICCLALKGISAGTISFSGSQIYTNETHNYFSTANVVQPACVFSPETAEHVAYAIRVFNEANCSFSVRSGGHLPVPGSNGRDGAVLLVTSKLKTLDIQGETARIGPGNTWAEVYRETEKVGKVVLGGRLGSVGVGGLVLGGGISFQGPEHGFACDTVVNFEVVTADGQIRNANTTSNSDLFWALKGGSNRFGIVTAFDMKTYPLSKVTGGTITYKYSSLPLVLEQVDILHRCQDSDPKVSFFVNVMDASDVGVGQFVEVVIYYGKPFTGIPALLQPFFNIPGIISNTVSTKSFSEFIPDGREGLPVGVFSHLWRSLTYQRSAVVNERVAEIFQEEIRKFRESRGGGIQPGVFTLAYEPYAASMLSAKQKTGGNALGLDGRKGPLMLALLTYSWINQTEFAPRAAAVKASVERMRRFAVAEKKHVNFVYLNAAAPDQDPFRSYGRANHRRLRNIRRKYDPKRVFSVLQAGGFNL</sequence>
<dbReference type="Proteomes" id="UP001313282">
    <property type="component" value="Unassembled WGS sequence"/>
</dbReference>
<dbReference type="GO" id="GO:0016491">
    <property type="term" value="F:oxidoreductase activity"/>
    <property type="evidence" value="ECO:0007669"/>
    <property type="project" value="UniProtKB-KW"/>
</dbReference>
<proteinExistence type="inferred from homology"/>
<feature type="domain" description="FAD-binding PCMH-type" evidence="5">
    <location>
        <begin position="66"/>
        <end position="235"/>
    </location>
</feature>
<dbReference type="PANTHER" id="PTHR42973">
    <property type="entry name" value="BINDING OXIDOREDUCTASE, PUTATIVE (AFU_ORTHOLOGUE AFUA_1G17690)-RELATED"/>
    <property type="match status" value="1"/>
</dbReference>
<comment type="caution">
    <text evidence="6">The sequence shown here is derived from an EMBL/GenBank/DDBJ whole genome shotgun (WGS) entry which is preliminary data.</text>
</comment>
<evidence type="ECO:0000313" key="7">
    <source>
        <dbReference type="Proteomes" id="UP001313282"/>
    </source>
</evidence>
<dbReference type="Gene3D" id="3.40.462.20">
    <property type="match status" value="1"/>
</dbReference>
<keyword evidence="4" id="KW-0560">Oxidoreductase</keyword>
<dbReference type="InterPro" id="IPR016169">
    <property type="entry name" value="FAD-bd_PCMH_sub2"/>
</dbReference>
<gene>
    <name evidence="6" type="ORF">TWF718_006891</name>
</gene>
<evidence type="ECO:0000256" key="1">
    <source>
        <dbReference type="ARBA" id="ARBA00005466"/>
    </source>
</evidence>
<dbReference type="Pfam" id="PF01565">
    <property type="entry name" value="FAD_binding_4"/>
    <property type="match status" value="1"/>
</dbReference>